<keyword evidence="9" id="KW-1185">Reference proteome</keyword>
<dbReference type="PANTHER" id="PTHR10314">
    <property type="entry name" value="CYSTATHIONINE BETA-SYNTHASE"/>
    <property type="match status" value="1"/>
</dbReference>
<keyword evidence="5" id="KW-0809">Transit peptide</keyword>
<dbReference type="CDD" id="cd01561">
    <property type="entry name" value="CBS_like"/>
    <property type="match status" value="1"/>
</dbReference>
<dbReference type="InterPro" id="IPR036052">
    <property type="entry name" value="TrpB-like_PALP_sf"/>
</dbReference>
<evidence type="ECO:0000256" key="6">
    <source>
        <dbReference type="ARBA" id="ARBA00029440"/>
    </source>
</evidence>
<dbReference type="NCBIfam" id="NF007989">
    <property type="entry name" value="PRK10717.1"/>
    <property type="match status" value="1"/>
</dbReference>
<dbReference type="Gene3D" id="3.40.50.1100">
    <property type="match status" value="2"/>
</dbReference>
<protein>
    <submittedName>
        <fullName evidence="8">Cysteine synthase A</fullName>
    </submittedName>
</protein>
<evidence type="ECO:0000259" key="7">
    <source>
        <dbReference type="Pfam" id="PF00291"/>
    </source>
</evidence>
<dbReference type="AlphaFoldDB" id="A0AAN1XXB5"/>
<gene>
    <name evidence="8" type="primary">cysM_2</name>
    <name evidence="8" type="ORF">WPS_23450</name>
</gene>
<dbReference type="GO" id="GO:0016765">
    <property type="term" value="F:transferase activity, transferring alkyl or aryl (other than methyl) groups"/>
    <property type="evidence" value="ECO:0007669"/>
    <property type="project" value="UniProtKB-ARBA"/>
</dbReference>
<keyword evidence="2" id="KW-0028">Amino-acid biosynthesis</keyword>
<dbReference type="Proteomes" id="UP001317532">
    <property type="component" value="Chromosome"/>
</dbReference>
<organism evidence="8 9">
    <name type="scientific">Vulcanimicrobium alpinum</name>
    <dbReference type="NCBI Taxonomy" id="3016050"/>
    <lineage>
        <taxon>Bacteria</taxon>
        <taxon>Bacillati</taxon>
        <taxon>Vulcanimicrobiota</taxon>
        <taxon>Vulcanimicrobiia</taxon>
        <taxon>Vulcanimicrobiales</taxon>
        <taxon>Vulcanimicrobiaceae</taxon>
        <taxon>Vulcanimicrobium</taxon>
    </lineage>
</organism>
<sequence>MRDGVAGTIGNTPLIALPKLSAAIGRTILGKAEFLNPGGSVKDRAARGIIDDFERRGLLAPGGTIVEGTAGNTGIGLTVVANGRGYRTVIVVPDDQAPEKYALLRTLGADLRIVAAVPFADPANYYHQARALAESMPGAVWANQFENLANRDAHEATTGPEIYDQAGGALDAFVTSAGTGGTIGGVSRALKARDASIRTVLADPYGSALYSYVKHGTLDVEGDSNAEGIGIKRIVANFSGAPVDDALRVDDRAMVEMAHWLTHHEGLFVGGSAALNVVGAARFARMLPEGARVATILCDGGDRYRSRLYDAAWLAEKELTPSATDLSFL</sequence>
<dbReference type="Pfam" id="PF00291">
    <property type="entry name" value="PALP"/>
    <property type="match status" value="1"/>
</dbReference>
<dbReference type="KEGG" id="vab:WPS_23450"/>
<proteinExistence type="predicted"/>
<dbReference type="GO" id="GO:0006535">
    <property type="term" value="P:cysteine biosynthetic process from serine"/>
    <property type="evidence" value="ECO:0007669"/>
    <property type="project" value="InterPro"/>
</dbReference>
<dbReference type="InterPro" id="IPR050214">
    <property type="entry name" value="Cys_Synth/Cystath_Beta-Synth"/>
</dbReference>
<name>A0AAN1XXB5_UNVUL</name>
<dbReference type="SUPFAM" id="SSF53686">
    <property type="entry name" value="Tryptophan synthase beta subunit-like PLP-dependent enzymes"/>
    <property type="match status" value="1"/>
</dbReference>
<keyword evidence="4" id="KW-0663">Pyridoxal phosphate</keyword>
<dbReference type="InterPro" id="IPR001926">
    <property type="entry name" value="TrpB-like_PALP"/>
</dbReference>
<dbReference type="RefSeq" id="WP_317994686.1">
    <property type="nucleotide sequence ID" value="NZ_AP025523.1"/>
</dbReference>
<feature type="domain" description="Tryptophan synthase beta chain-like PALP" evidence="7">
    <location>
        <begin position="7"/>
        <end position="299"/>
    </location>
</feature>
<reference evidence="8 9" key="1">
    <citation type="journal article" date="2022" name="ISME Commun">
        <title>Vulcanimicrobium alpinus gen. nov. sp. nov., the first cultivated representative of the candidate phylum 'Eremiobacterota', is a metabolically versatile aerobic anoxygenic phototroph.</title>
        <authorList>
            <person name="Yabe S."/>
            <person name="Muto K."/>
            <person name="Abe K."/>
            <person name="Yokota A."/>
            <person name="Staudigel H."/>
            <person name="Tebo B.M."/>
        </authorList>
    </citation>
    <scope>NUCLEOTIDE SEQUENCE [LARGE SCALE GENOMIC DNA]</scope>
    <source>
        <strain evidence="8 9">WC8-2</strain>
    </source>
</reference>
<keyword evidence="3" id="KW-0808">Transferase</keyword>
<dbReference type="PROSITE" id="PS00901">
    <property type="entry name" value="CYS_SYNTHASE"/>
    <property type="match status" value="1"/>
</dbReference>
<comment type="cofactor">
    <cofactor evidence="1">
        <name>pyridoxal 5'-phosphate</name>
        <dbReference type="ChEBI" id="CHEBI:597326"/>
    </cofactor>
</comment>
<evidence type="ECO:0000313" key="8">
    <source>
        <dbReference type="EMBL" id="BDE07069.1"/>
    </source>
</evidence>
<evidence type="ECO:0000256" key="3">
    <source>
        <dbReference type="ARBA" id="ARBA00022679"/>
    </source>
</evidence>
<evidence type="ECO:0000256" key="2">
    <source>
        <dbReference type="ARBA" id="ARBA00022605"/>
    </source>
</evidence>
<dbReference type="InterPro" id="IPR001216">
    <property type="entry name" value="P-phosphate_BS"/>
</dbReference>
<evidence type="ECO:0000256" key="1">
    <source>
        <dbReference type="ARBA" id="ARBA00001933"/>
    </source>
</evidence>
<comment type="pathway">
    <text evidence="6">Amino-acid biosynthesis.</text>
</comment>
<evidence type="ECO:0000256" key="5">
    <source>
        <dbReference type="ARBA" id="ARBA00022946"/>
    </source>
</evidence>
<evidence type="ECO:0000256" key="4">
    <source>
        <dbReference type="ARBA" id="ARBA00022898"/>
    </source>
</evidence>
<accession>A0AAN1XXB5</accession>
<dbReference type="FunFam" id="3.40.50.1100:FF:000011">
    <property type="entry name" value="Cysteine synthase (o-acetylserine)"/>
    <property type="match status" value="1"/>
</dbReference>
<evidence type="ECO:0000313" key="9">
    <source>
        <dbReference type="Proteomes" id="UP001317532"/>
    </source>
</evidence>
<dbReference type="EMBL" id="AP025523">
    <property type="protein sequence ID" value="BDE07069.1"/>
    <property type="molecule type" value="Genomic_DNA"/>
</dbReference>